<evidence type="ECO:0000313" key="2">
    <source>
        <dbReference type="Proteomes" id="UP000215335"/>
    </source>
</evidence>
<protein>
    <submittedName>
        <fullName evidence="1">Uncharacterized protein</fullName>
    </submittedName>
</protein>
<gene>
    <name evidence="1" type="ORF">TSAR_001711</name>
</gene>
<dbReference type="EMBL" id="NNAY01000811">
    <property type="protein sequence ID" value="OXU26375.1"/>
    <property type="molecule type" value="Genomic_DNA"/>
</dbReference>
<name>A0A232F6U7_9HYME</name>
<dbReference type="AlphaFoldDB" id="A0A232F6U7"/>
<sequence length="35" mass="4217">VKSYTARQPHIYTLEDPEGEKIDGYFYKKQLSRVR</sequence>
<organism evidence="1 2">
    <name type="scientific">Trichomalopsis sarcophagae</name>
    <dbReference type="NCBI Taxonomy" id="543379"/>
    <lineage>
        <taxon>Eukaryota</taxon>
        <taxon>Metazoa</taxon>
        <taxon>Ecdysozoa</taxon>
        <taxon>Arthropoda</taxon>
        <taxon>Hexapoda</taxon>
        <taxon>Insecta</taxon>
        <taxon>Pterygota</taxon>
        <taxon>Neoptera</taxon>
        <taxon>Endopterygota</taxon>
        <taxon>Hymenoptera</taxon>
        <taxon>Apocrita</taxon>
        <taxon>Proctotrupomorpha</taxon>
        <taxon>Chalcidoidea</taxon>
        <taxon>Pteromalidae</taxon>
        <taxon>Pteromalinae</taxon>
        <taxon>Trichomalopsis</taxon>
    </lineage>
</organism>
<feature type="non-terminal residue" evidence="1">
    <location>
        <position position="1"/>
    </location>
</feature>
<accession>A0A232F6U7</accession>
<keyword evidence="2" id="KW-1185">Reference proteome</keyword>
<proteinExistence type="predicted"/>
<comment type="caution">
    <text evidence="1">The sequence shown here is derived from an EMBL/GenBank/DDBJ whole genome shotgun (WGS) entry which is preliminary data.</text>
</comment>
<dbReference type="Proteomes" id="UP000215335">
    <property type="component" value="Unassembled WGS sequence"/>
</dbReference>
<reference evidence="1 2" key="1">
    <citation type="journal article" date="2017" name="Curr. Biol.">
        <title>The Evolution of Venom by Co-option of Single-Copy Genes.</title>
        <authorList>
            <person name="Martinson E.O."/>
            <person name="Mrinalini"/>
            <person name="Kelkar Y.D."/>
            <person name="Chang C.H."/>
            <person name="Werren J.H."/>
        </authorList>
    </citation>
    <scope>NUCLEOTIDE SEQUENCE [LARGE SCALE GENOMIC DNA]</scope>
    <source>
        <strain evidence="1 2">Alberta</strain>
        <tissue evidence="1">Whole body</tissue>
    </source>
</reference>
<evidence type="ECO:0000313" key="1">
    <source>
        <dbReference type="EMBL" id="OXU26375.1"/>
    </source>
</evidence>